<accession>A0ACB8CCX7</accession>
<name>A0ACB8CCX7_DERSI</name>
<sequence length="270" mass="29586">MASCFRVWLQVAPVSTSSAVAKQRSQLLQLPRASGEPHSKPWPLPDVAPRDDNVRPAVTTTAPARYANGLTMRVTNGGEPEDTLLFDPKLLESLDAVEGISVELPPTEPPLKVRPLSSGDYDRGFLDLLTQLTVGGDVSRQQFLDRFRAMKAAPDTYYVTVIEDTDRGVVIASATLFAELKFIRGLATRGHIEDVVVSSEYRGRNLGKLLIQTLVRLGKRLGCYRLTLDCKDTVVKFYANNGFALETGSANSMSLRFVAQSQQPSDATTQ</sequence>
<reference evidence="1" key="1">
    <citation type="submission" date="2020-05" db="EMBL/GenBank/DDBJ databases">
        <title>Large-scale comparative analyses of tick genomes elucidate their genetic diversity and vector capacities.</title>
        <authorList>
            <person name="Jia N."/>
            <person name="Wang J."/>
            <person name="Shi W."/>
            <person name="Du L."/>
            <person name="Sun Y."/>
            <person name="Zhan W."/>
            <person name="Jiang J."/>
            <person name="Wang Q."/>
            <person name="Zhang B."/>
            <person name="Ji P."/>
            <person name="Sakyi L.B."/>
            <person name="Cui X."/>
            <person name="Yuan T."/>
            <person name="Jiang B."/>
            <person name="Yang W."/>
            <person name="Lam T.T.-Y."/>
            <person name="Chang Q."/>
            <person name="Ding S."/>
            <person name="Wang X."/>
            <person name="Zhu J."/>
            <person name="Ruan X."/>
            <person name="Zhao L."/>
            <person name="Wei J."/>
            <person name="Que T."/>
            <person name="Du C."/>
            <person name="Cheng J."/>
            <person name="Dai P."/>
            <person name="Han X."/>
            <person name="Huang E."/>
            <person name="Gao Y."/>
            <person name="Liu J."/>
            <person name="Shao H."/>
            <person name="Ye R."/>
            <person name="Li L."/>
            <person name="Wei W."/>
            <person name="Wang X."/>
            <person name="Wang C."/>
            <person name="Yang T."/>
            <person name="Huo Q."/>
            <person name="Li W."/>
            <person name="Guo W."/>
            <person name="Chen H."/>
            <person name="Zhou L."/>
            <person name="Ni X."/>
            <person name="Tian J."/>
            <person name="Zhou Y."/>
            <person name="Sheng Y."/>
            <person name="Liu T."/>
            <person name="Pan Y."/>
            <person name="Xia L."/>
            <person name="Li J."/>
            <person name="Zhao F."/>
            <person name="Cao W."/>
        </authorList>
    </citation>
    <scope>NUCLEOTIDE SEQUENCE</scope>
    <source>
        <tissue evidence="1">Larvae</tissue>
    </source>
</reference>
<keyword evidence="2" id="KW-1185">Reference proteome</keyword>
<proteinExistence type="predicted"/>
<evidence type="ECO:0000313" key="1">
    <source>
        <dbReference type="EMBL" id="KAH7940556.1"/>
    </source>
</evidence>
<protein>
    <submittedName>
        <fullName evidence="1">Uncharacterized protein</fullName>
    </submittedName>
</protein>
<organism evidence="1 2">
    <name type="scientific">Dermacentor silvarum</name>
    <name type="common">Tick</name>
    <dbReference type="NCBI Taxonomy" id="543639"/>
    <lineage>
        <taxon>Eukaryota</taxon>
        <taxon>Metazoa</taxon>
        <taxon>Ecdysozoa</taxon>
        <taxon>Arthropoda</taxon>
        <taxon>Chelicerata</taxon>
        <taxon>Arachnida</taxon>
        <taxon>Acari</taxon>
        <taxon>Parasitiformes</taxon>
        <taxon>Ixodida</taxon>
        <taxon>Ixodoidea</taxon>
        <taxon>Ixodidae</taxon>
        <taxon>Rhipicephalinae</taxon>
        <taxon>Dermacentor</taxon>
    </lineage>
</organism>
<gene>
    <name evidence="1" type="ORF">HPB49_001793</name>
</gene>
<evidence type="ECO:0000313" key="2">
    <source>
        <dbReference type="Proteomes" id="UP000821865"/>
    </source>
</evidence>
<dbReference type="EMBL" id="CM023476">
    <property type="protein sequence ID" value="KAH7940556.1"/>
    <property type="molecule type" value="Genomic_DNA"/>
</dbReference>
<comment type="caution">
    <text evidence="1">The sequence shown here is derived from an EMBL/GenBank/DDBJ whole genome shotgun (WGS) entry which is preliminary data.</text>
</comment>
<dbReference type="Proteomes" id="UP000821865">
    <property type="component" value="Chromosome 7"/>
</dbReference>